<evidence type="ECO:0000313" key="2">
    <source>
        <dbReference type="EMBL" id="OGZ87434.1"/>
    </source>
</evidence>
<sequence>MKKKLFQTLNINVKEREAIVIFCNKVEQSLENCYFVDKEGIAFEELKDLQNDYIIITKETMDEKVSLKDQVIRKDVIDAILKTQKTLKDNYGVDVKEVLIQNQSRLDIKTSEKWQIYLTTDFNLDMQITKLNLLLKEEITEEVRKKLQYIDLRFKDRAYYK</sequence>
<dbReference type="Pfam" id="PF03799">
    <property type="entry name" value="FtsQ_DivIB_C"/>
    <property type="match status" value="1"/>
</dbReference>
<comment type="caution">
    <text evidence="2">The sequence shown here is derived from an EMBL/GenBank/DDBJ whole genome shotgun (WGS) entry which is preliminary data.</text>
</comment>
<evidence type="ECO:0000259" key="1">
    <source>
        <dbReference type="Pfam" id="PF03799"/>
    </source>
</evidence>
<proteinExistence type="predicted"/>
<organism evidence="2 3">
    <name type="scientific">Candidatus Staskawiczbacteria bacterium RIFOXYD1_FULL_32_13</name>
    <dbReference type="NCBI Taxonomy" id="1802234"/>
    <lineage>
        <taxon>Bacteria</taxon>
        <taxon>Candidatus Staskawicziibacteriota</taxon>
    </lineage>
</organism>
<gene>
    <name evidence="2" type="ORF">A2561_04170</name>
</gene>
<dbReference type="AlphaFoldDB" id="A0A1G2JK03"/>
<protein>
    <recommendedName>
        <fullName evidence="1">Cell division protein FtsQ/DivIB C-terminal domain-containing protein</fullName>
    </recommendedName>
</protein>
<reference evidence="2 3" key="1">
    <citation type="journal article" date="2016" name="Nat. Commun.">
        <title>Thousands of microbial genomes shed light on interconnected biogeochemical processes in an aquifer system.</title>
        <authorList>
            <person name="Anantharaman K."/>
            <person name="Brown C.T."/>
            <person name="Hug L.A."/>
            <person name="Sharon I."/>
            <person name="Castelle C.J."/>
            <person name="Probst A.J."/>
            <person name="Thomas B.C."/>
            <person name="Singh A."/>
            <person name="Wilkins M.J."/>
            <person name="Karaoz U."/>
            <person name="Brodie E.L."/>
            <person name="Williams K.H."/>
            <person name="Hubbard S.S."/>
            <person name="Banfield J.F."/>
        </authorList>
    </citation>
    <scope>NUCLEOTIDE SEQUENCE [LARGE SCALE GENOMIC DNA]</scope>
</reference>
<dbReference type="EMBL" id="MHPU01000043">
    <property type="protein sequence ID" value="OGZ87434.1"/>
    <property type="molecule type" value="Genomic_DNA"/>
</dbReference>
<dbReference type="InterPro" id="IPR005548">
    <property type="entry name" value="Cell_div_FtsQ/DivIB_C"/>
</dbReference>
<dbReference type="Proteomes" id="UP000178935">
    <property type="component" value="Unassembled WGS sequence"/>
</dbReference>
<evidence type="ECO:0000313" key="3">
    <source>
        <dbReference type="Proteomes" id="UP000178935"/>
    </source>
</evidence>
<accession>A0A1G2JK03</accession>
<feature type="domain" description="Cell division protein FtsQ/DivIB C-terminal" evidence="1">
    <location>
        <begin position="32"/>
        <end position="153"/>
    </location>
</feature>
<dbReference type="GO" id="GO:0051301">
    <property type="term" value="P:cell division"/>
    <property type="evidence" value="ECO:0007669"/>
    <property type="project" value="UniProtKB-KW"/>
</dbReference>
<name>A0A1G2JK03_9BACT</name>